<evidence type="ECO:0000313" key="4">
    <source>
        <dbReference type="Proteomes" id="UP000018050"/>
    </source>
</evidence>
<feature type="compositionally biased region" description="Basic and acidic residues" evidence="1">
    <location>
        <begin position="194"/>
        <end position="203"/>
    </location>
</feature>
<dbReference type="OrthoDB" id="348327at2759"/>
<feature type="region of interest" description="Disordered" evidence="1">
    <location>
        <begin position="28"/>
        <end position="159"/>
    </location>
</feature>
<evidence type="ECO:0000256" key="1">
    <source>
        <dbReference type="SAM" id="MobiDB-lite"/>
    </source>
</evidence>
<feature type="compositionally biased region" description="Basic and acidic residues" evidence="1">
    <location>
        <begin position="210"/>
        <end position="219"/>
    </location>
</feature>
<evidence type="ECO:0000313" key="3">
    <source>
        <dbReference type="EMBL" id="CDI80216.1"/>
    </source>
</evidence>
<evidence type="ECO:0000256" key="2">
    <source>
        <dbReference type="SAM" id="SignalP"/>
    </source>
</evidence>
<name>U6GIZ0_EIMAC</name>
<protein>
    <submittedName>
        <fullName evidence="3">Uncharacterized protein</fullName>
    </submittedName>
</protein>
<dbReference type="RefSeq" id="XP_013249785.1">
    <property type="nucleotide sequence ID" value="XM_013394331.1"/>
</dbReference>
<feature type="signal peptide" evidence="2">
    <location>
        <begin position="1"/>
        <end position="21"/>
    </location>
</feature>
<dbReference type="AlphaFoldDB" id="U6GIZ0"/>
<dbReference type="GeneID" id="25273051"/>
<dbReference type="EMBL" id="HG671159">
    <property type="protein sequence ID" value="CDI80216.1"/>
    <property type="molecule type" value="Genomic_DNA"/>
</dbReference>
<reference evidence="3" key="2">
    <citation type="submission" date="2013-10" db="EMBL/GenBank/DDBJ databases">
        <authorList>
            <person name="Aslett M."/>
        </authorList>
    </citation>
    <scope>NUCLEOTIDE SEQUENCE</scope>
    <source>
        <strain evidence="3">Houghton</strain>
    </source>
</reference>
<keyword evidence="2" id="KW-0732">Signal</keyword>
<feature type="compositionally biased region" description="Basic and acidic residues" evidence="1">
    <location>
        <begin position="124"/>
        <end position="138"/>
    </location>
</feature>
<dbReference type="OMA" id="ITNEGWV"/>
<proteinExistence type="predicted"/>
<gene>
    <name evidence="3" type="ORF">EAH_00049810</name>
</gene>
<dbReference type="VEuPathDB" id="ToxoDB:EAH_00049810"/>
<reference evidence="3" key="1">
    <citation type="submission" date="2013-10" db="EMBL/GenBank/DDBJ databases">
        <title>Genomic analysis of the causative agents of coccidiosis in chickens.</title>
        <authorList>
            <person name="Reid A.J."/>
            <person name="Blake D."/>
            <person name="Billington K."/>
            <person name="Browne H."/>
            <person name="Dunn M."/>
            <person name="Hung S."/>
            <person name="Kawahara F."/>
            <person name="Miranda-Saavedra D."/>
            <person name="Mourier T."/>
            <person name="Nagra H."/>
            <person name="Otto T.D."/>
            <person name="Rawlings N."/>
            <person name="Sanchez A."/>
            <person name="Sanders M."/>
            <person name="Subramaniam C."/>
            <person name="Tay Y."/>
            <person name="Dear P."/>
            <person name="Doerig C."/>
            <person name="Gruber A."/>
            <person name="Parkinson J."/>
            <person name="Shirley M."/>
            <person name="Wan K.L."/>
            <person name="Berriman M."/>
            <person name="Tomley F."/>
            <person name="Pain A."/>
        </authorList>
    </citation>
    <scope>NUCLEOTIDE SEQUENCE</scope>
    <source>
        <strain evidence="3">Houghton</strain>
    </source>
</reference>
<feature type="compositionally biased region" description="Polar residues" evidence="1">
    <location>
        <begin position="146"/>
        <end position="159"/>
    </location>
</feature>
<accession>U6GIZ0</accession>
<organism evidence="3 4">
    <name type="scientific">Eimeria acervulina</name>
    <name type="common">Coccidian parasite</name>
    <dbReference type="NCBI Taxonomy" id="5801"/>
    <lineage>
        <taxon>Eukaryota</taxon>
        <taxon>Sar</taxon>
        <taxon>Alveolata</taxon>
        <taxon>Apicomplexa</taxon>
        <taxon>Conoidasida</taxon>
        <taxon>Coccidia</taxon>
        <taxon>Eucoccidiorida</taxon>
        <taxon>Eimeriorina</taxon>
        <taxon>Eimeriidae</taxon>
        <taxon>Eimeria</taxon>
    </lineage>
</organism>
<sequence length="286" mass="32261">MNLRRSVCLISLSLVALYVPSEKWVSASEEQEDADAADAGDVDVADFDYEEEFSGASKTDENEQQQQKQLYEEEEVEGAVEEQLLLDGDDLEPAPTNEPEGNTGAPEKGEEVEELLGEEDLNDKEENMKFTGEQKTDEEAAENESDSTSSSGATVYNGQEVQLVDEEGTALDVSSLAKQDEYVGPSVTEFVDKAPTFKKEKEEKKKRKAEAKSQREKNNPVDIYEQELEVFKSTQEKNKDRFKDYVENAEADLQAPEDPGFWKRIKRFYDRGMTKLVEKYGSQDVD</sequence>
<keyword evidence="4" id="KW-1185">Reference proteome</keyword>
<feature type="compositionally biased region" description="Acidic residues" evidence="1">
    <location>
        <begin position="29"/>
        <end position="53"/>
    </location>
</feature>
<feature type="region of interest" description="Disordered" evidence="1">
    <location>
        <begin position="194"/>
        <end position="221"/>
    </location>
</feature>
<feature type="compositionally biased region" description="Acidic residues" evidence="1">
    <location>
        <begin position="110"/>
        <end position="123"/>
    </location>
</feature>
<feature type="chain" id="PRO_5004669964" evidence="2">
    <location>
        <begin position="22"/>
        <end position="286"/>
    </location>
</feature>
<dbReference type="Proteomes" id="UP000018050">
    <property type="component" value="Unassembled WGS sequence"/>
</dbReference>